<accession>A0A454TZE2</accession>
<evidence type="ECO:0000259" key="2">
    <source>
        <dbReference type="Pfam" id="PF00248"/>
    </source>
</evidence>
<dbReference type="EMBL" id="RJTL01000001">
    <property type="protein sequence ID" value="RNM11295.1"/>
    <property type="molecule type" value="Genomic_DNA"/>
</dbReference>
<dbReference type="AlphaFoldDB" id="A0A454TZE2"/>
<feature type="domain" description="NADP-dependent oxidoreductase" evidence="2">
    <location>
        <begin position="78"/>
        <end position="372"/>
    </location>
</feature>
<dbReference type="InterPro" id="IPR019546">
    <property type="entry name" value="TAT_signal_bac_arc"/>
</dbReference>
<comment type="caution">
    <text evidence="3">The sequence shown here is derived from an EMBL/GenBank/DDBJ whole genome shotgun (WGS) entry which is preliminary data.</text>
</comment>
<dbReference type="Proteomes" id="UP000271222">
    <property type="component" value="Unassembled WGS sequence"/>
</dbReference>
<dbReference type="Gene3D" id="3.20.20.100">
    <property type="entry name" value="NADP-dependent oxidoreductase domain"/>
    <property type="match status" value="1"/>
</dbReference>
<dbReference type="GO" id="GO:0016491">
    <property type="term" value="F:oxidoreductase activity"/>
    <property type="evidence" value="ECO:0007669"/>
    <property type="project" value="UniProtKB-KW"/>
</dbReference>
<protein>
    <submittedName>
        <fullName evidence="3">Aldo/keto reductase</fullName>
    </submittedName>
</protein>
<reference evidence="3 4" key="1">
    <citation type="submission" date="2018-10" db="EMBL/GenBank/DDBJ databases">
        <title>Draft Genome Sequence of Ralstonia pseudosolanacearum (R. solanacearum phylotype I) Strain Tg03 Isolated from Luffa cylindrica in China.</title>
        <authorList>
            <person name="Yuan G.-Q."/>
            <person name="Li Q.-Q."/>
            <person name="Zhang Y.-W."/>
        </authorList>
    </citation>
    <scope>NUCLEOTIDE SEQUENCE [LARGE SCALE GENOMIC DNA]</scope>
    <source>
        <strain evidence="3 4">Tg03</strain>
    </source>
</reference>
<keyword evidence="1" id="KW-0560">Oxidoreductase</keyword>
<dbReference type="SUPFAM" id="SSF51430">
    <property type="entry name" value="NAD(P)-linked oxidoreductase"/>
    <property type="match status" value="1"/>
</dbReference>
<dbReference type="Pfam" id="PF00248">
    <property type="entry name" value="Aldo_ket_red"/>
    <property type="match status" value="1"/>
</dbReference>
<dbReference type="PANTHER" id="PTHR43625">
    <property type="entry name" value="AFLATOXIN B1 ALDEHYDE REDUCTASE"/>
    <property type="match status" value="1"/>
</dbReference>
<dbReference type="CDD" id="cd19078">
    <property type="entry name" value="AKR_AKR13C1_2"/>
    <property type="match status" value="1"/>
</dbReference>
<dbReference type="InterPro" id="IPR006311">
    <property type="entry name" value="TAT_signal"/>
</dbReference>
<dbReference type="NCBIfam" id="TIGR01409">
    <property type="entry name" value="TAT_signal_seq"/>
    <property type="match status" value="1"/>
</dbReference>
<evidence type="ECO:0000256" key="1">
    <source>
        <dbReference type="ARBA" id="ARBA00023002"/>
    </source>
</evidence>
<dbReference type="InterPro" id="IPR036812">
    <property type="entry name" value="NAD(P)_OxRdtase_dom_sf"/>
</dbReference>
<dbReference type="GO" id="GO:0005737">
    <property type="term" value="C:cytoplasm"/>
    <property type="evidence" value="ECO:0007669"/>
    <property type="project" value="TreeGrafter"/>
</dbReference>
<dbReference type="PROSITE" id="PS51318">
    <property type="entry name" value="TAT"/>
    <property type="match status" value="1"/>
</dbReference>
<gene>
    <name evidence="3" type="ORF">EGA29_00450</name>
</gene>
<dbReference type="OrthoDB" id="5488419at2"/>
<proteinExistence type="predicted"/>
<name>A0A454TZE2_9RALS</name>
<evidence type="ECO:0000313" key="4">
    <source>
        <dbReference type="Proteomes" id="UP000271222"/>
    </source>
</evidence>
<evidence type="ECO:0000313" key="3">
    <source>
        <dbReference type="EMBL" id="RNM11295.1"/>
    </source>
</evidence>
<dbReference type="PANTHER" id="PTHR43625:SF77">
    <property type="entry name" value="ALDO-KETO REDUCTASE"/>
    <property type="match status" value="1"/>
</dbReference>
<sequence>MSTQNINDRGTADESAVAADRRGFLKAAGIAAAGAALPIGAASLATPAAAQTAQRTGTASGQTYTMGTRKLGGLTVSELGFGCMSNSPGHYGPGVDRATSIRVIRDAYERGIRFFDTAEVYGPYVNEELVAEALGPVRNHIAIATKFGFKIDGTNGLDSRPERIRRVVEESLKRLKTDRIDLYYQHRVDLTVPIEDVAGTIKDLIQQGKVLHFGLSEPSARTIRRAHAVQPVSAIQTEYSIMERSVERNGVLQTCEELGIGFVPWGPLGQGFLPGKLPLDAQAKFDAKTDLRKTFPRFSAEVMKANQPILDFLKAFGEKKGATRAQIALAWLAAQKPWIVSIPGTTNLDHSRENLSSINVNLTPEDLREIEAGMAKITVHGGRMDAKQMDQIGKD</sequence>
<organism evidence="3 4">
    <name type="scientific">Ralstonia pseudosolanacearum</name>
    <dbReference type="NCBI Taxonomy" id="1310165"/>
    <lineage>
        <taxon>Bacteria</taxon>
        <taxon>Pseudomonadati</taxon>
        <taxon>Pseudomonadota</taxon>
        <taxon>Betaproteobacteria</taxon>
        <taxon>Burkholderiales</taxon>
        <taxon>Burkholderiaceae</taxon>
        <taxon>Ralstonia</taxon>
        <taxon>Ralstonia solanacearum species complex</taxon>
    </lineage>
</organism>
<dbReference type="InterPro" id="IPR023210">
    <property type="entry name" value="NADP_OxRdtase_dom"/>
</dbReference>
<dbReference type="InterPro" id="IPR050791">
    <property type="entry name" value="Aldo-Keto_reductase"/>
</dbReference>